<organism evidence="1">
    <name type="scientific">Rhodopseudomonas palustris (strain BisA53)</name>
    <dbReference type="NCBI Taxonomy" id="316055"/>
    <lineage>
        <taxon>Bacteria</taxon>
        <taxon>Pseudomonadati</taxon>
        <taxon>Pseudomonadota</taxon>
        <taxon>Alphaproteobacteria</taxon>
        <taxon>Hyphomicrobiales</taxon>
        <taxon>Nitrobacteraceae</taxon>
        <taxon>Rhodopseudomonas</taxon>
    </lineage>
</organism>
<sequence>MRKLQDGVLGLLKRINHRRGSKDVVREDICQADIDIFIFPKRGAKIRQERRGRLRLGYRQYLLFSGVYHARPQFLLPDTTTPPKCNVWGNLLGDRLVSYVARTQIR</sequence>
<dbReference type="EMBL" id="CP000463">
    <property type="protein sequence ID" value="ABJ06420.1"/>
    <property type="molecule type" value="Genomic_DNA"/>
</dbReference>
<evidence type="ECO:0000313" key="1">
    <source>
        <dbReference type="EMBL" id="ABJ06420.1"/>
    </source>
</evidence>
<reference evidence="1" key="1">
    <citation type="submission" date="2006-09" db="EMBL/GenBank/DDBJ databases">
        <title>Complete sequence of Rhodopseudomonas palustris BisA53.</title>
        <authorList>
            <consortium name="US DOE Joint Genome Institute"/>
            <person name="Copeland A."/>
            <person name="Lucas S."/>
            <person name="Lapidus A."/>
            <person name="Barry K."/>
            <person name="Detter J.C."/>
            <person name="Glavina del Rio T."/>
            <person name="Hammon N."/>
            <person name="Israni S."/>
            <person name="Dalin E."/>
            <person name="Tice H."/>
            <person name="Pitluck S."/>
            <person name="Chain P."/>
            <person name="Malfatti S."/>
            <person name="Shin M."/>
            <person name="Vergez L."/>
            <person name="Schmutz J."/>
            <person name="Larimer F."/>
            <person name="Land M."/>
            <person name="Hauser L."/>
            <person name="Pelletier D.A."/>
            <person name="Kyrpides N."/>
            <person name="Kim E."/>
            <person name="Harwood C.S."/>
            <person name="Oda Y."/>
            <person name="Richardson P."/>
        </authorList>
    </citation>
    <scope>NUCLEOTIDE SEQUENCE [LARGE SCALE GENOMIC DNA]</scope>
    <source>
        <strain evidence="1">BisA53</strain>
    </source>
</reference>
<accession>Q07NR4</accession>
<gene>
    <name evidence="1" type="ordered locus">RPE_2482</name>
</gene>
<dbReference type="HOGENOM" id="CLU_2221181_0_0_5"/>
<dbReference type="KEGG" id="rpe:RPE_2482"/>
<dbReference type="AlphaFoldDB" id="Q07NR4"/>
<proteinExistence type="predicted"/>
<dbReference type="STRING" id="316055.RPE_2482"/>
<name>Q07NR4_RHOP5</name>
<protein>
    <submittedName>
        <fullName evidence="1">Uncharacterized protein</fullName>
    </submittedName>
</protein>